<evidence type="ECO:0000256" key="4">
    <source>
        <dbReference type="SAM" id="MobiDB-lite"/>
    </source>
</evidence>
<dbReference type="InterPro" id="IPR012610">
    <property type="entry name" value="SASP_SspH"/>
</dbReference>
<organism evidence="5 6">
    <name type="scientific">Paenibacillus profundus</name>
    <dbReference type="NCBI Taxonomy" id="1173085"/>
    <lineage>
        <taxon>Bacteria</taxon>
        <taxon>Bacillati</taxon>
        <taxon>Bacillota</taxon>
        <taxon>Bacilli</taxon>
        <taxon>Bacillales</taxon>
        <taxon>Paenibacillaceae</taxon>
        <taxon>Paenibacillus</taxon>
    </lineage>
</organism>
<keyword evidence="3" id="KW-0749">Sporulation</keyword>
<reference evidence="5 6" key="1">
    <citation type="submission" date="2021-11" db="EMBL/GenBank/DDBJ databases">
        <title>Draft genome sequence of Paenibacillus profundus YoMME, a new Gram-positive bacteria with exoelectrogenic properties.</title>
        <authorList>
            <person name="Hubenova Y."/>
            <person name="Hubenova E."/>
            <person name="Manasiev Y."/>
            <person name="Peykov S."/>
            <person name="Mitov M."/>
        </authorList>
    </citation>
    <scope>NUCLEOTIDE SEQUENCE [LARGE SCALE GENOMIC DNA]</scope>
    <source>
        <strain evidence="5 6">YoMME</strain>
    </source>
</reference>
<dbReference type="RefSeq" id="WP_019422628.1">
    <property type="nucleotide sequence ID" value="NZ_JAJNBZ010000003.1"/>
</dbReference>
<name>A0ABS8YBG2_9BACL</name>
<keyword evidence="6" id="KW-1185">Reference proteome</keyword>
<dbReference type="Pfam" id="PF08141">
    <property type="entry name" value="SspH"/>
    <property type="match status" value="1"/>
</dbReference>
<dbReference type="NCBIfam" id="TIGR02861">
    <property type="entry name" value="SASP_H"/>
    <property type="match status" value="1"/>
</dbReference>
<proteinExistence type="inferred from homology"/>
<dbReference type="Proteomes" id="UP001199916">
    <property type="component" value="Unassembled WGS sequence"/>
</dbReference>
<comment type="caution">
    <text evidence="5">The sequence shown here is derived from an EMBL/GenBank/DDBJ whole genome shotgun (WGS) entry which is preliminary data.</text>
</comment>
<sequence length="63" mass="7098">MHVSRAKQIIEMTDTVPVRLDDEHPVWIESVDEANEMATVQVGTNPTNTHTVSVGRLVEEKKK</sequence>
<protein>
    <submittedName>
        <fullName evidence="5">H-type small acid-soluble spore protein</fullName>
    </submittedName>
</protein>
<dbReference type="EMBL" id="JAJNBZ010000003">
    <property type="protein sequence ID" value="MCE5168901.1"/>
    <property type="molecule type" value="Genomic_DNA"/>
</dbReference>
<gene>
    <name evidence="5" type="ORF">LQV63_06220</name>
</gene>
<comment type="subcellular location">
    <subcellularLocation>
        <location evidence="1">Spore core</location>
    </subcellularLocation>
</comment>
<evidence type="ECO:0000256" key="1">
    <source>
        <dbReference type="ARBA" id="ARBA00004288"/>
    </source>
</evidence>
<comment type="similarity">
    <text evidence="2">Belongs to the SspH family.</text>
</comment>
<accession>A0ABS8YBG2</accession>
<feature type="region of interest" description="Disordered" evidence="4">
    <location>
        <begin position="44"/>
        <end position="63"/>
    </location>
</feature>
<evidence type="ECO:0000313" key="5">
    <source>
        <dbReference type="EMBL" id="MCE5168901.1"/>
    </source>
</evidence>
<evidence type="ECO:0000256" key="3">
    <source>
        <dbReference type="ARBA" id="ARBA00022969"/>
    </source>
</evidence>
<evidence type="ECO:0000256" key="2">
    <source>
        <dbReference type="ARBA" id="ARBA00006573"/>
    </source>
</evidence>
<evidence type="ECO:0000313" key="6">
    <source>
        <dbReference type="Proteomes" id="UP001199916"/>
    </source>
</evidence>